<proteinExistence type="inferred from homology"/>
<feature type="domain" description="Sugar fermentation stimulation protein C-terminal" evidence="2">
    <location>
        <begin position="85"/>
        <end position="221"/>
    </location>
</feature>
<dbReference type="GO" id="GO:0003677">
    <property type="term" value="F:DNA binding"/>
    <property type="evidence" value="ECO:0007669"/>
    <property type="project" value="InterPro"/>
</dbReference>
<dbReference type="NCBIfam" id="TIGR00230">
    <property type="entry name" value="sfsA"/>
    <property type="match status" value="1"/>
</dbReference>
<evidence type="ECO:0000313" key="5">
    <source>
        <dbReference type="Proteomes" id="UP001299265"/>
    </source>
</evidence>
<dbReference type="CDD" id="cd22359">
    <property type="entry name" value="SfsA-like_bacterial"/>
    <property type="match status" value="1"/>
</dbReference>
<comment type="caution">
    <text evidence="4">The sequence shown here is derived from an EMBL/GenBank/DDBJ whole genome shotgun (WGS) entry which is preliminary data.</text>
</comment>
<reference evidence="4 5" key="1">
    <citation type="submission" date="2021-11" db="EMBL/GenBank/DDBJ databases">
        <title>Lacrimispora sp. nov. NSJ-141 isolated from human feces.</title>
        <authorList>
            <person name="Abdugheni R."/>
        </authorList>
    </citation>
    <scope>NUCLEOTIDE SEQUENCE [LARGE SCALE GENOMIC DNA]</scope>
    <source>
        <strain evidence="4 5">NSJ-141</strain>
    </source>
</reference>
<evidence type="ECO:0000259" key="3">
    <source>
        <dbReference type="Pfam" id="PF17746"/>
    </source>
</evidence>
<accession>A0AAP2RID7</accession>
<dbReference type="EMBL" id="JAJNOR010000002">
    <property type="protein sequence ID" value="MCD2492019.1"/>
    <property type="molecule type" value="Genomic_DNA"/>
</dbReference>
<dbReference type="Gene3D" id="2.40.50.580">
    <property type="match status" value="1"/>
</dbReference>
<dbReference type="RefSeq" id="WP_231061941.1">
    <property type="nucleotide sequence ID" value="NZ_JAJNOR010000002.1"/>
</dbReference>
<dbReference type="InterPro" id="IPR005224">
    <property type="entry name" value="SfsA"/>
</dbReference>
<organism evidence="4 5">
    <name type="scientific">Lientehia hominis</name>
    <dbReference type="NCBI Taxonomy" id="2897778"/>
    <lineage>
        <taxon>Bacteria</taxon>
        <taxon>Bacillati</taxon>
        <taxon>Bacillota</taxon>
        <taxon>Clostridia</taxon>
        <taxon>Lachnospirales</taxon>
        <taxon>Lachnospiraceae</taxon>
        <taxon>Lientehia</taxon>
    </lineage>
</organism>
<evidence type="ECO:0000256" key="1">
    <source>
        <dbReference type="HAMAP-Rule" id="MF_00095"/>
    </source>
</evidence>
<dbReference type="PANTHER" id="PTHR30545:SF2">
    <property type="entry name" value="SUGAR FERMENTATION STIMULATION PROTEIN A"/>
    <property type="match status" value="1"/>
</dbReference>
<dbReference type="Proteomes" id="UP001299265">
    <property type="component" value="Unassembled WGS sequence"/>
</dbReference>
<name>A0AAP2RID7_9FIRM</name>
<dbReference type="Pfam" id="PF17746">
    <property type="entry name" value="SfsA_N"/>
    <property type="match status" value="1"/>
</dbReference>
<sequence length="235" mass="26433">MKYENMMPGIFISRPNRFVAKAWIKGKEEICHVKNTGRLRELLYPGAPIWVQHRDDPARKTQYSLILAEKTLENGKKILVNLDSQAPNQAAEEWVKNGADGFFKDVSLMKRETKFGNSRFDLYIEAGGKRIFMEVKGVTLEKNGIARFPDAPTLRGLKHVEELAACREAGYEAYLLFVIQMKGVRLFGPNDITHPAFGEALRAAAGMGVHILAYDCLVTEDSMTIEKPIEVCLSL</sequence>
<protein>
    <recommendedName>
        <fullName evidence="1">Sugar fermentation stimulation protein homolog</fullName>
    </recommendedName>
</protein>
<dbReference type="AlphaFoldDB" id="A0AAP2RID7"/>
<dbReference type="PANTHER" id="PTHR30545">
    <property type="entry name" value="SUGAR FERMENTATION STIMULATION PROTEIN A"/>
    <property type="match status" value="1"/>
</dbReference>
<evidence type="ECO:0000259" key="2">
    <source>
        <dbReference type="Pfam" id="PF03749"/>
    </source>
</evidence>
<dbReference type="Pfam" id="PF03749">
    <property type="entry name" value="SfsA"/>
    <property type="match status" value="1"/>
</dbReference>
<dbReference type="HAMAP" id="MF_00095">
    <property type="entry name" value="SfsA"/>
    <property type="match status" value="1"/>
</dbReference>
<dbReference type="Gene3D" id="3.40.1350.60">
    <property type="match status" value="1"/>
</dbReference>
<dbReference type="InterPro" id="IPR040452">
    <property type="entry name" value="SfsA_C"/>
</dbReference>
<evidence type="ECO:0000313" key="4">
    <source>
        <dbReference type="EMBL" id="MCD2492019.1"/>
    </source>
</evidence>
<gene>
    <name evidence="1 4" type="primary">sfsA</name>
    <name evidence="4" type="ORF">LQE92_05185</name>
</gene>
<feature type="domain" description="SfsA N-terminal OB" evidence="3">
    <location>
        <begin position="12"/>
        <end position="71"/>
    </location>
</feature>
<dbReference type="InterPro" id="IPR041465">
    <property type="entry name" value="SfsA_N"/>
</dbReference>
<comment type="similarity">
    <text evidence="1">Belongs to the SfsA family.</text>
</comment>
<keyword evidence="5" id="KW-1185">Reference proteome</keyword>